<dbReference type="SUPFAM" id="SSF55447">
    <property type="entry name" value="CO dehydrogenase flavoprotein C-terminal domain-like"/>
    <property type="match status" value="1"/>
</dbReference>
<gene>
    <name evidence="5" type="ORF">JK364_29290</name>
</gene>
<evidence type="ECO:0000313" key="5">
    <source>
        <dbReference type="EMBL" id="MBL1116456.1"/>
    </source>
</evidence>
<keyword evidence="2" id="KW-0274">FAD</keyword>
<dbReference type="PANTHER" id="PTHR42659:SF2">
    <property type="entry name" value="XANTHINE DEHYDROGENASE SUBUNIT C-RELATED"/>
    <property type="match status" value="1"/>
</dbReference>
<feature type="domain" description="FAD-binding PCMH-type" evidence="4">
    <location>
        <begin position="1"/>
        <end position="177"/>
    </location>
</feature>
<dbReference type="InterPro" id="IPR016166">
    <property type="entry name" value="FAD-bd_PCMH"/>
</dbReference>
<dbReference type="InterPro" id="IPR051312">
    <property type="entry name" value="Diverse_Substr_Oxidored"/>
</dbReference>
<dbReference type="SMART" id="SM01092">
    <property type="entry name" value="CO_deh_flav_C"/>
    <property type="match status" value="1"/>
</dbReference>
<keyword evidence="1" id="KW-0285">Flavoprotein</keyword>
<dbReference type="PANTHER" id="PTHR42659">
    <property type="entry name" value="XANTHINE DEHYDROGENASE SUBUNIT C-RELATED"/>
    <property type="match status" value="1"/>
</dbReference>
<keyword evidence="3" id="KW-0560">Oxidoreductase</keyword>
<reference evidence="5 6" key="1">
    <citation type="submission" date="2021-01" db="EMBL/GenBank/DDBJ databases">
        <title>WGS of actinomycetes isolated from Thailand.</title>
        <authorList>
            <person name="Thawai C."/>
        </authorList>
    </citation>
    <scope>NUCLEOTIDE SEQUENCE [LARGE SCALE GENOMIC DNA]</scope>
    <source>
        <strain evidence="5 6">CA3R110</strain>
    </source>
</reference>
<evidence type="ECO:0000256" key="3">
    <source>
        <dbReference type="ARBA" id="ARBA00023002"/>
    </source>
</evidence>
<dbReference type="RefSeq" id="WP_201854339.1">
    <property type="nucleotide sequence ID" value="NZ_JAERRG010000013.1"/>
</dbReference>
<dbReference type="Gene3D" id="3.30.43.10">
    <property type="entry name" value="Uridine Diphospho-n-acetylenolpyruvylglucosamine Reductase, domain 2"/>
    <property type="match status" value="1"/>
</dbReference>
<dbReference type="InterPro" id="IPR016169">
    <property type="entry name" value="FAD-bd_PCMH_sub2"/>
</dbReference>
<sequence>MKPAPFAYVRATSVADTLAVLDSDPQVKLLAGGQSLLAVMNLRLARPSRILDIGQLRELDRVFDDDDSILIGALRTHRRVETDPLIRARVPLLAEAARHIGHVAIRNRGTLGGSLAHADPAGELPAAMVALGATLYVESHTRARREIAAEDFFTSLFTTALEPSDMLTWIRVPASHPTTGWGFTEVARRHGDFALAGAAAQITLAADGVVTRARAVLFGVADRPVLVTAVEQTVGNRPDPSTWRQVAREAAAALEPADEPEYQRHLAVTSLTRAFTQAADRSRAAHHRGTQS</sequence>
<dbReference type="PROSITE" id="PS51387">
    <property type="entry name" value="FAD_PCMH"/>
    <property type="match status" value="1"/>
</dbReference>
<dbReference type="Pfam" id="PF03450">
    <property type="entry name" value="CO_deh_flav_C"/>
    <property type="match status" value="1"/>
</dbReference>
<organism evidence="5 6">
    <name type="scientific">Streptomyces endocoffeicus</name>
    <dbReference type="NCBI Taxonomy" id="2898945"/>
    <lineage>
        <taxon>Bacteria</taxon>
        <taxon>Bacillati</taxon>
        <taxon>Actinomycetota</taxon>
        <taxon>Actinomycetes</taxon>
        <taxon>Kitasatosporales</taxon>
        <taxon>Streptomycetaceae</taxon>
        <taxon>Streptomyces</taxon>
    </lineage>
</organism>
<dbReference type="InterPro" id="IPR002346">
    <property type="entry name" value="Mopterin_DH_FAD-bd"/>
</dbReference>
<evidence type="ECO:0000259" key="4">
    <source>
        <dbReference type="PROSITE" id="PS51387"/>
    </source>
</evidence>
<proteinExistence type="predicted"/>
<dbReference type="Pfam" id="PF00941">
    <property type="entry name" value="FAD_binding_5"/>
    <property type="match status" value="1"/>
</dbReference>
<dbReference type="SUPFAM" id="SSF56176">
    <property type="entry name" value="FAD-binding/transporter-associated domain-like"/>
    <property type="match status" value="1"/>
</dbReference>
<protein>
    <submittedName>
        <fullName evidence="5">FAD binding domain-containing protein</fullName>
    </submittedName>
</protein>
<dbReference type="InterPro" id="IPR016167">
    <property type="entry name" value="FAD-bd_PCMH_sub1"/>
</dbReference>
<keyword evidence="6" id="KW-1185">Reference proteome</keyword>
<evidence type="ECO:0000256" key="2">
    <source>
        <dbReference type="ARBA" id="ARBA00022827"/>
    </source>
</evidence>
<dbReference type="Gene3D" id="3.30.465.10">
    <property type="match status" value="1"/>
</dbReference>
<dbReference type="InterPro" id="IPR036683">
    <property type="entry name" value="CO_DH_flav_C_dom_sf"/>
</dbReference>
<comment type="caution">
    <text evidence="5">The sequence shown here is derived from an EMBL/GenBank/DDBJ whole genome shotgun (WGS) entry which is preliminary data.</text>
</comment>
<dbReference type="InterPro" id="IPR005107">
    <property type="entry name" value="CO_DH_flav_C"/>
</dbReference>
<dbReference type="Proteomes" id="UP000621510">
    <property type="component" value="Unassembled WGS sequence"/>
</dbReference>
<dbReference type="InterPro" id="IPR036318">
    <property type="entry name" value="FAD-bd_PCMH-like_sf"/>
</dbReference>
<evidence type="ECO:0000256" key="1">
    <source>
        <dbReference type="ARBA" id="ARBA00022630"/>
    </source>
</evidence>
<name>A0ABS1PXN8_9ACTN</name>
<dbReference type="EMBL" id="JAERRG010000013">
    <property type="protein sequence ID" value="MBL1116456.1"/>
    <property type="molecule type" value="Genomic_DNA"/>
</dbReference>
<accession>A0ABS1PXN8</accession>
<dbReference type="Gene3D" id="3.30.390.50">
    <property type="entry name" value="CO dehydrogenase flavoprotein, C-terminal domain"/>
    <property type="match status" value="1"/>
</dbReference>
<evidence type="ECO:0000313" key="6">
    <source>
        <dbReference type="Proteomes" id="UP000621510"/>
    </source>
</evidence>